<dbReference type="InterPro" id="IPR006073">
    <property type="entry name" value="GTP-bd"/>
</dbReference>
<comment type="caution">
    <text evidence="7">The sequence shown here is derived from an EMBL/GenBank/DDBJ whole genome shotgun (WGS) entry which is preliminary data.</text>
</comment>
<dbReference type="NCBIfam" id="TIGR00231">
    <property type="entry name" value="small_GTP"/>
    <property type="match status" value="1"/>
</dbReference>
<dbReference type="InterPro" id="IPR016496">
    <property type="entry name" value="GTPase_HflX"/>
</dbReference>
<keyword evidence="5" id="KW-0963">Cytoplasm</keyword>
<dbReference type="PANTHER" id="PTHR10229:SF0">
    <property type="entry name" value="GTP-BINDING PROTEIN 6-RELATED"/>
    <property type="match status" value="1"/>
</dbReference>
<evidence type="ECO:0000256" key="1">
    <source>
        <dbReference type="ARBA" id="ARBA00022723"/>
    </source>
</evidence>
<evidence type="ECO:0000256" key="4">
    <source>
        <dbReference type="ARBA" id="ARBA00023134"/>
    </source>
</evidence>
<dbReference type="PIRSF" id="PIRSF006809">
    <property type="entry name" value="GTP-binding_hflX_prd"/>
    <property type="match status" value="1"/>
</dbReference>
<dbReference type="Pfam" id="PF16360">
    <property type="entry name" value="GTP-bdg_M"/>
    <property type="match status" value="1"/>
</dbReference>
<dbReference type="InterPro" id="IPR027417">
    <property type="entry name" value="P-loop_NTPase"/>
</dbReference>
<proteinExistence type="inferred from homology"/>
<gene>
    <name evidence="5 7" type="primary">hflX</name>
    <name evidence="7" type="ORF">NJT12_20030</name>
</gene>
<dbReference type="Proteomes" id="UP001212170">
    <property type="component" value="Unassembled WGS sequence"/>
</dbReference>
<dbReference type="RefSeq" id="WP_271337699.1">
    <property type="nucleotide sequence ID" value="NZ_JAMZNK010000045.1"/>
</dbReference>
<keyword evidence="1" id="KW-0479">Metal-binding</keyword>
<evidence type="ECO:0000313" key="7">
    <source>
        <dbReference type="EMBL" id="MDA6071917.1"/>
    </source>
</evidence>
<dbReference type="Pfam" id="PF13167">
    <property type="entry name" value="GTP-bdg_N"/>
    <property type="match status" value="1"/>
</dbReference>
<dbReference type="PANTHER" id="PTHR10229">
    <property type="entry name" value="GTP-BINDING PROTEIN HFLX"/>
    <property type="match status" value="1"/>
</dbReference>
<keyword evidence="3" id="KW-0460">Magnesium</keyword>
<accession>A0ABT4WH87</accession>
<dbReference type="PRINTS" id="PR00326">
    <property type="entry name" value="GTP1OBG"/>
</dbReference>
<comment type="similarity">
    <text evidence="5">Belongs to the TRAFAC class OBG-HflX-like GTPase superfamily. HflX GTPase family.</text>
</comment>
<evidence type="ECO:0000313" key="8">
    <source>
        <dbReference type="Proteomes" id="UP001212170"/>
    </source>
</evidence>
<dbReference type="HAMAP" id="MF_00900">
    <property type="entry name" value="GTPase_HflX"/>
    <property type="match status" value="1"/>
</dbReference>
<dbReference type="InterPro" id="IPR030394">
    <property type="entry name" value="G_HFLX_dom"/>
</dbReference>
<evidence type="ECO:0000256" key="2">
    <source>
        <dbReference type="ARBA" id="ARBA00022741"/>
    </source>
</evidence>
<dbReference type="InterPro" id="IPR042108">
    <property type="entry name" value="GTPase_HflX_N_sf"/>
</dbReference>
<comment type="function">
    <text evidence="5">GTPase that associates with the 50S ribosomal subunit and may have a role during protein synthesis or ribosome biogenesis.</text>
</comment>
<keyword evidence="8" id="KW-1185">Reference proteome</keyword>
<protein>
    <recommendedName>
        <fullName evidence="5">GTPase HflX</fullName>
    </recommendedName>
    <alternativeName>
        <fullName evidence="5">GTP-binding protein HflX</fullName>
    </alternativeName>
</protein>
<organism evidence="7 8">
    <name type="scientific">Flavobacterium azizsancarii</name>
    <dbReference type="NCBI Taxonomy" id="2961580"/>
    <lineage>
        <taxon>Bacteria</taxon>
        <taxon>Pseudomonadati</taxon>
        <taxon>Bacteroidota</taxon>
        <taxon>Flavobacteriia</taxon>
        <taxon>Flavobacteriales</taxon>
        <taxon>Flavobacteriaceae</taxon>
        <taxon>Flavobacterium</taxon>
    </lineage>
</organism>
<dbReference type="Gene3D" id="6.10.250.2860">
    <property type="match status" value="1"/>
</dbReference>
<evidence type="ECO:0000256" key="3">
    <source>
        <dbReference type="ARBA" id="ARBA00022842"/>
    </source>
</evidence>
<name>A0ABT4WH87_9FLAO</name>
<feature type="domain" description="Hflx-type G" evidence="6">
    <location>
        <begin position="200"/>
        <end position="386"/>
    </location>
</feature>
<evidence type="ECO:0000256" key="5">
    <source>
        <dbReference type="HAMAP-Rule" id="MF_00900"/>
    </source>
</evidence>
<dbReference type="Gene3D" id="3.40.50.11060">
    <property type="entry name" value="GTPase HflX, N-terminal domain"/>
    <property type="match status" value="1"/>
</dbReference>
<dbReference type="CDD" id="cd01878">
    <property type="entry name" value="HflX"/>
    <property type="match status" value="1"/>
</dbReference>
<dbReference type="InterPro" id="IPR025121">
    <property type="entry name" value="GTPase_HflX_N"/>
</dbReference>
<dbReference type="InterPro" id="IPR005225">
    <property type="entry name" value="Small_GTP-bd"/>
</dbReference>
<evidence type="ECO:0000259" key="6">
    <source>
        <dbReference type="PROSITE" id="PS51705"/>
    </source>
</evidence>
<dbReference type="SUPFAM" id="SSF52540">
    <property type="entry name" value="P-loop containing nucleoside triphosphate hydrolases"/>
    <property type="match status" value="1"/>
</dbReference>
<dbReference type="Gene3D" id="3.40.50.300">
    <property type="entry name" value="P-loop containing nucleotide triphosphate hydrolases"/>
    <property type="match status" value="1"/>
</dbReference>
<dbReference type="NCBIfam" id="TIGR03156">
    <property type="entry name" value="GTP_HflX"/>
    <property type="match status" value="1"/>
</dbReference>
<dbReference type="PROSITE" id="PS51705">
    <property type="entry name" value="G_HFLX"/>
    <property type="match status" value="1"/>
</dbReference>
<keyword evidence="4 5" id="KW-0342">GTP-binding</keyword>
<dbReference type="EMBL" id="JAMZNK010000045">
    <property type="protein sequence ID" value="MDA6071917.1"/>
    <property type="molecule type" value="Genomic_DNA"/>
</dbReference>
<reference evidence="7 8" key="1">
    <citation type="journal article" date="2023" name="Chemosphere">
        <title>Whole genome analysis of Flavobacterium aziz-sancarii sp. nov., isolated from Ardley Island (Antarctica), revealed a rich resistome and bioremediation potential.</title>
        <authorList>
            <person name="Otur C."/>
            <person name="Okay S."/>
            <person name="Kurt-Kizildogan A."/>
        </authorList>
    </citation>
    <scope>NUCLEOTIDE SEQUENCE [LARGE SCALE GENOMIC DNA]</scope>
    <source>
        <strain evidence="7 8">AC</strain>
    </source>
</reference>
<comment type="subunit">
    <text evidence="5">Monomer. Associates with the 50S ribosomal subunit.</text>
</comment>
<dbReference type="Pfam" id="PF01926">
    <property type="entry name" value="MMR_HSR1"/>
    <property type="match status" value="1"/>
</dbReference>
<sequence length="415" mass="48092">MLEKEIINFERTAIVGIVTQNQSEEKLNEYLDELEFLTFTAGGEVIKRFSQKMERPNPKTFVGTGKIEEINLFVKENDISTLVFDDELSPSQQKNISKIIDCKILDRTHLILDIFAQRAETSYARTQVELAQCQYLLPRLSGMWTHLERQKGGIGMRGPGETEIETDRRIVRDRIALLKEKIKTIDKQMGVQRSNRGAMVRVALVGYTNVGKSTLMNAVGKSDVFVENKLFATLDTTVRKVVIKNLPFLLSDTVGFIRKLPTQLVDSFKSTLDEVREADLLLHVVDISHPDFEDHIESVNQTLLEIKSNDKPTIMVFNKIDAYKHLTIDEDDLITEKTRRHYTLDEWKQTWMSNVGQNKALFISATNKENFEEFREVVYEAVRQIHITRFPYNKFLYPDYKDAIEKEEEEEEEQE</sequence>
<comment type="subcellular location">
    <subcellularLocation>
        <location evidence="5">Cytoplasm</location>
    </subcellularLocation>
    <text evidence="5">May associate with membranes.</text>
</comment>
<dbReference type="InterPro" id="IPR032305">
    <property type="entry name" value="GTP-bd_M"/>
</dbReference>
<keyword evidence="2 5" id="KW-0547">Nucleotide-binding</keyword>